<keyword evidence="3" id="KW-1185">Reference proteome</keyword>
<dbReference type="Proteomes" id="UP000504638">
    <property type="component" value="Unplaced"/>
</dbReference>
<feature type="compositionally biased region" description="Polar residues" evidence="1">
    <location>
        <begin position="58"/>
        <end position="75"/>
    </location>
</feature>
<organism evidence="2">
    <name type="scientific">Eremomyces bilateralis CBS 781.70</name>
    <dbReference type="NCBI Taxonomy" id="1392243"/>
    <lineage>
        <taxon>Eukaryota</taxon>
        <taxon>Fungi</taxon>
        <taxon>Dikarya</taxon>
        <taxon>Ascomycota</taxon>
        <taxon>Pezizomycotina</taxon>
        <taxon>Dothideomycetes</taxon>
        <taxon>Dothideomycetes incertae sedis</taxon>
        <taxon>Eremomycetales</taxon>
        <taxon>Eremomycetaceae</taxon>
        <taxon>Eremomyces</taxon>
    </lineage>
</organism>
<protein>
    <submittedName>
        <fullName evidence="2 4">Uncharacterized protein</fullName>
    </submittedName>
</protein>
<evidence type="ECO:0000313" key="4">
    <source>
        <dbReference type="RefSeq" id="XP_033538917.1"/>
    </source>
</evidence>
<dbReference type="RefSeq" id="XP_033538917.1">
    <property type="nucleotide sequence ID" value="XM_033673891.1"/>
</dbReference>
<name>A0A6G1GH75_9PEZI</name>
<gene>
    <name evidence="2 4" type="ORF">P152DRAFT_14488</name>
</gene>
<evidence type="ECO:0000313" key="3">
    <source>
        <dbReference type="Proteomes" id="UP000504638"/>
    </source>
</evidence>
<dbReference type="GeneID" id="54414461"/>
<feature type="region of interest" description="Disordered" evidence="1">
    <location>
        <begin position="39"/>
        <end position="75"/>
    </location>
</feature>
<dbReference type="AlphaFoldDB" id="A0A6G1GH75"/>
<proteinExistence type="predicted"/>
<reference evidence="4" key="2">
    <citation type="submission" date="2020-04" db="EMBL/GenBank/DDBJ databases">
        <authorList>
            <consortium name="NCBI Genome Project"/>
        </authorList>
    </citation>
    <scope>NUCLEOTIDE SEQUENCE</scope>
    <source>
        <strain evidence="4">CBS 781.70</strain>
    </source>
</reference>
<evidence type="ECO:0000313" key="2">
    <source>
        <dbReference type="EMBL" id="KAF1817286.1"/>
    </source>
</evidence>
<dbReference type="EMBL" id="ML975149">
    <property type="protein sequence ID" value="KAF1817286.1"/>
    <property type="molecule type" value="Genomic_DNA"/>
</dbReference>
<sequence length="96" mass="11059">MLIRKRNITHHCTRRFKYSPLPLRYRIITGFPPLISVHSTSTTQFPPPQKSHSPCLDRSTQYEPPNERISATQPRQTIFNAMKHTKRPSSQCAGGE</sequence>
<reference evidence="2 4" key="1">
    <citation type="submission" date="2020-01" db="EMBL/GenBank/DDBJ databases">
        <authorList>
            <consortium name="DOE Joint Genome Institute"/>
            <person name="Haridas S."/>
            <person name="Albert R."/>
            <person name="Binder M."/>
            <person name="Bloem J."/>
            <person name="Labutti K."/>
            <person name="Salamov A."/>
            <person name="Andreopoulos B."/>
            <person name="Baker S.E."/>
            <person name="Barry K."/>
            <person name="Bills G."/>
            <person name="Bluhm B.H."/>
            <person name="Cannon C."/>
            <person name="Castanera R."/>
            <person name="Culley D.E."/>
            <person name="Daum C."/>
            <person name="Ezra D."/>
            <person name="Gonzalez J.B."/>
            <person name="Henrissat B."/>
            <person name="Kuo A."/>
            <person name="Liang C."/>
            <person name="Lipzen A."/>
            <person name="Lutzoni F."/>
            <person name="Magnuson J."/>
            <person name="Mondo S."/>
            <person name="Nolan M."/>
            <person name="Ohm R."/>
            <person name="Pangilinan J."/>
            <person name="Park H.-J."/>
            <person name="Ramirez L."/>
            <person name="Alfaro M."/>
            <person name="Sun H."/>
            <person name="Tritt A."/>
            <person name="Yoshinaga Y."/>
            <person name="Zwiers L.-H."/>
            <person name="Turgeon B.G."/>
            <person name="Goodwin S.B."/>
            <person name="Spatafora J.W."/>
            <person name="Crous P.W."/>
            <person name="Grigoriev I.V."/>
        </authorList>
    </citation>
    <scope>NUCLEOTIDE SEQUENCE</scope>
    <source>
        <strain evidence="2 4">CBS 781.70</strain>
    </source>
</reference>
<accession>A0A6G1GH75</accession>
<reference evidence="4" key="3">
    <citation type="submission" date="2025-04" db="UniProtKB">
        <authorList>
            <consortium name="RefSeq"/>
        </authorList>
    </citation>
    <scope>IDENTIFICATION</scope>
    <source>
        <strain evidence="4">CBS 781.70</strain>
    </source>
</reference>
<evidence type="ECO:0000256" key="1">
    <source>
        <dbReference type="SAM" id="MobiDB-lite"/>
    </source>
</evidence>